<protein>
    <submittedName>
        <fullName evidence="5">Jacalin-related lectin 24-like</fullName>
    </submittedName>
</protein>
<keyword evidence="2" id="KW-0430">Lectin</keyword>
<name>A0A6J0N807_RAPSA</name>
<evidence type="ECO:0000259" key="3">
    <source>
        <dbReference type="PROSITE" id="PS51752"/>
    </source>
</evidence>
<proteinExistence type="inferred from homology"/>
<comment type="similarity">
    <text evidence="1">Belongs to the jacalin lectin family.</text>
</comment>
<dbReference type="KEGG" id="rsz:108851064"/>
<dbReference type="OrthoDB" id="581739at2759"/>
<dbReference type="GeneID" id="108851064"/>
<feature type="domain" description="Jacalin-type lectin" evidence="3">
    <location>
        <begin position="1"/>
        <end position="149"/>
    </location>
</feature>
<organism evidence="4 5">
    <name type="scientific">Raphanus sativus</name>
    <name type="common">Radish</name>
    <name type="synonym">Raphanus raphanistrum var. sativus</name>
    <dbReference type="NCBI Taxonomy" id="3726"/>
    <lineage>
        <taxon>Eukaryota</taxon>
        <taxon>Viridiplantae</taxon>
        <taxon>Streptophyta</taxon>
        <taxon>Embryophyta</taxon>
        <taxon>Tracheophyta</taxon>
        <taxon>Spermatophyta</taxon>
        <taxon>Magnoliopsida</taxon>
        <taxon>eudicotyledons</taxon>
        <taxon>Gunneridae</taxon>
        <taxon>Pentapetalae</taxon>
        <taxon>rosids</taxon>
        <taxon>malvids</taxon>
        <taxon>Brassicales</taxon>
        <taxon>Brassicaceae</taxon>
        <taxon>Brassiceae</taxon>
        <taxon>Raphanus</taxon>
    </lineage>
</organism>
<evidence type="ECO:0000313" key="5">
    <source>
        <dbReference type="RefSeq" id="XP_018479993.1"/>
    </source>
</evidence>
<dbReference type="Proteomes" id="UP000504610">
    <property type="component" value="Chromosome 4"/>
</dbReference>
<dbReference type="PANTHER" id="PTHR47293">
    <property type="entry name" value="JACALIN-RELATED LECTIN 3"/>
    <property type="match status" value="1"/>
</dbReference>
<accession>A0A6J0N807</accession>
<dbReference type="GO" id="GO:0030246">
    <property type="term" value="F:carbohydrate binding"/>
    <property type="evidence" value="ECO:0007669"/>
    <property type="project" value="UniProtKB-KW"/>
</dbReference>
<gene>
    <name evidence="5" type="primary">LOC108851064</name>
</gene>
<dbReference type="PANTHER" id="PTHR47293:SF46">
    <property type="entry name" value="JACALIN-TYPE LECTIN DOMAIN-CONTAINING PROTEIN"/>
    <property type="match status" value="1"/>
</dbReference>
<evidence type="ECO:0000256" key="2">
    <source>
        <dbReference type="ARBA" id="ARBA00022734"/>
    </source>
</evidence>
<dbReference type="Pfam" id="PF01419">
    <property type="entry name" value="Jacalin"/>
    <property type="match status" value="1"/>
</dbReference>
<dbReference type="AlphaFoldDB" id="A0A6J0N807"/>
<evidence type="ECO:0000313" key="4">
    <source>
        <dbReference type="Proteomes" id="UP000504610"/>
    </source>
</evidence>
<reference evidence="4" key="1">
    <citation type="journal article" date="2019" name="Database">
        <title>The radish genome database (RadishGD): an integrated information resource for radish genomics.</title>
        <authorList>
            <person name="Yu H.J."/>
            <person name="Baek S."/>
            <person name="Lee Y.J."/>
            <person name="Cho A."/>
            <person name="Mun J.H."/>
        </authorList>
    </citation>
    <scope>NUCLEOTIDE SEQUENCE [LARGE SCALE GENOMIC DNA]</scope>
    <source>
        <strain evidence="4">cv. WK10039</strain>
    </source>
</reference>
<keyword evidence="4" id="KW-1185">Reference proteome</keyword>
<dbReference type="PROSITE" id="PS51752">
    <property type="entry name" value="JACALIN_LECTIN"/>
    <property type="match status" value="1"/>
</dbReference>
<dbReference type="SUPFAM" id="SSF51101">
    <property type="entry name" value="Mannose-binding lectins"/>
    <property type="match status" value="1"/>
</dbReference>
<dbReference type="InterPro" id="IPR001229">
    <property type="entry name" value="Jacalin-like_lectin_dom"/>
</dbReference>
<dbReference type="SMART" id="SM00915">
    <property type="entry name" value="Jacalin"/>
    <property type="match status" value="1"/>
</dbReference>
<reference evidence="5" key="2">
    <citation type="submission" date="2025-08" db="UniProtKB">
        <authorList>
            <consortium name="RefSeq"/>
        </authorList>
    </citation>
    <scope>IDENTIFICATION</scope>
    <source>
        <tissue evidence="5">Leaf</tissue>
    </source>
</reference>
<dbReference type="RefSeq" id="XP_018479993.1">
    <property type="nucleotide sequence ID" value="XM_018624491.1"/>
</dbReference>
<dbReference type="InterPro" id="IPR036404">
    <property type="entry name" value="Jacalin-like_lectin_dom_sf"/>
</dbReference>
<evidence type="ECO:0000256" key="1">
    <source>
        <dbReference type="ARBA" id="ARBA00006568"/>
    </source>
</evidence>
<sequence>MGPIGRRDYIRIIEWDEVGHNIISHIIVSYDISGVRSIQFGYVENGALVMSKTYGGSPLGLSSRIVRLKHESEFITGISMEIYSNSITSLTFHTNQRKHEAVHLTFDTKFSKPQKMELHSGILERSEFGGFFGTRGDFDLFSIGICVRLNLPGAEKIKNEKV</sequence>
<dbReference type="Gene3D" id="2.100.10.30">
    <property type="entry name" value="Jacalin-like lectin domain"/>
    <property type="match status" value="1"/>
</dbReference>